<accession>A0ABQ8VW97</accession>
<organism evidence="1 2">
    <name type="scientific">Lentinula lateritia</name>
    <dbReference type="NCBI Taxonomy" id="40482"/>
    <lineage>
        <taxon>Eukaryota</taxon>
        <taxon>Fungi</taxon>
        <taxon>Dikarya</taxon>
        <taxon>Basidiomycota</taxon>
        <taxon>Agaricomycotina</taxon>
        <taxon>Agaricomycetes</taxon>
        <taxon>Agaricomycetidae</taxon>
        <taxon>Agaricales</taxon>
        <taxon>Marasmiineae</taxon>
        <taxon>Omphalotaceae</taxon>
        <taxon>Lentinula</taxon>
    </lineage>
</organism>
<comment type="caution">
    <text evidence="1">The sequence shown here is derived from an EMBL/GenBank/DDBJ whole genome shotgun (WGS) entry which is preliminary data.</text>
</comment>
<dbReference type="EMBL" id="JANVFT010000005">
    <property type="protein sequence ID" value="KAJ4500659.1"/>
    <property type="molecule type" value="Genomic_DNA"/>
</dbReference>
<name>A0ABQ8VW97_9AGAR</name>
<proteinExistence type="predicted"/>
<dbReference type="Proteomes" id="UP001150217">
    <property type="component" value="Unassembled WGS sequence"/>
</dbReference>
<sequence>MPVSVQLPSLLEPITSSSTSLTPTPSTSNECGIVLLPPLPHAHRTVSKEYLRTENMVMRTQLEATGKLLSANFAHMKLMEAENERLCNKAFAKKRKHVARLWQTNLKTQAQRHPR</sequence>
<evidence type="ECO:0000313" key="2">
    <source>
        <dbReference type="Proteomes" id="UP001150217"/>
    </source>
</evidence>
<gene>
    <name evidence="1" type="ORF">C8R41DRAFT_810514</name>
</gene>
<keyword evidence="2" id="KW-1185">Reference proteome</keyword>
<protein>
    <submittedName>
        <fullName evidence="1">Uncharacterized protein</fullName>
    </submittedName>
</protein>
<reference evidence="1" key="1">
    <citation type="submission" date="2022-08" db="EMBL/GenBank/DDBJ databases">
        <title>A Global Phylogenomic Analysis of the Shiitake Genus Lentinula.</title>
        <authorList>
            <consortium name="DOE Joint Genome Institute"/>
            <person name="Sierra-Patev S."/>
            <person name="Min B."/>
            <person name="Naranjo-Ortiz M."/>
            <person name="Looney B."/>
            <person name="Konkel Z."/>
            <person name="Slot J.C."/>
            <person name="Sakamoto Y."/>
            <person name="Steenwyk J.L."/>
            <person name="Rokas A."/>
            <person name="Carro J."/>
            <person name="Camarero S."/>
            <person name="Ferreira P."/>
            <person name="Molpeceres G."/>
            <person name="Ruiz-Duenas F.J."/>
            <person name="Serrano A."/>
            <person name="Henrissat B."/>
            <person name="Drula E."/>
            <person name="Hughes K.W."/>
            <person name="Mata J.L."/>
            <person name="Ishikawa N.K."/>
            <person name="Vargas-Isla R."/>
            <person name="Ushijima S."/>
            <person name="Smith C.A."/>
            <person name="Ahrendt S."/>
            <person name="Andreopoulos W."/>
            <person name="He G."/>
            <person name="Labutti K."/>
            <person name="Lipzen A."/>
            <person name="Ng V."/>
            <person name="Riley R."/>
            <person name="Sandor L."/>
            <person name="Barry K."/>
            <person name="Martinez A.T."/>
            <person name="Xiao Y."/>
            <person name="Gibbons J.G."/>
            <person name="Terashima K."/>
            <person name="Grigoriev I.V."/>
            <person name="Hibbett D.S."/>
        </authorList>
    </citation>
    <scope>NUCLEOTIDE SEQUENCE</scope>
    <source>
        <strain evidence="1">RHP3577 ss4</strain>
    </source>
</reference>
<evidence type="ECO:0000313" key="1">
    <source>
        <dbReference type="EMBL" id="KAJ4500659.1"/>
    </source>
</evidence>